<evidence type="ECO:0000256" key="5">
    <source>
        <dbReference type="ARBA" id="ARBA00022989"/>
    </source>
</evidence>
<keyword evidence="4 11" id="KW-0067">ATP-binding</keyword>
<dbReference type="SUPFAM" id="SSF52540">
    <property type="entry name" value="P-loop containing nucleoside triphosphate hydrolases"/>
    <property type="match status" value="2"/>
</dbReference>
<evidence type="ECO:0000256" key="4">
    <source>
        <dbReference type="ARBA" id="ARBA00022840"/>
    </source>
</evidence>
<dbReference type="Pfam" id="PF00664">
    <property type="entry name" value="ABC_membrane"/>
    <property type="match status" value="2"/>
</dbReference>
<organism evidence="11 12">
    <name type="scientific">Corynebacterium zhongnanshanii</name>
    <dbReference type="NCBI Taxonomy" id="2768834"/>
    <lineage>
        <taxon>Bacteria</taxon>
        <taxon>Bacillati</taxon>
        <taxon>Actinomycetota</taxon>
        <taxon>Actinomycetes</taxon>
        <taxon>Mycobacteriales</taxon>
        <taxon>Corynebacteriaceae</taxon>
        <taxon>Corynebacterium</taxon>
    </lineage>
</organism>
<accession>A0ABQ6VHD7</accession>
<feature type="domain" description="ABC transmembrane type-1" evidence="10">
    <location>
        <begin position="15"/>
        <end position="289"/>
    </location>
</feature>
<dbReference type="SMART" id="SM00382">
    <property type="entry name" value="AAA"/>
    <property type="match status" value="2"/>
</dbReference>
<keyword evidence="2 8" id="KW-0812">Transmembrane</keyword>
<gene>
    <name evidence="11" type="ORF">F8377_03325</name>
</gene>
<evidence type="ECO:0000313" key="12">
    <source>
        <dbReference type="Proteomes" id="UP000436181"/>
    </source>
</evidence>
<dbReference type="InterPro" id="IPR011527">
    <property type="entry name" value="ABC1_TM_dom"/>
</dbReference>
<protein>
    <submittedName>
        <fullName evidence="11">ATP-binding cassette domain-containing protein</fullName>
    </submittedName>
</protein>
<evidence type="ECO:0000256" key="1">
    <source>
        <dbReference type="ARBA" id="ARBA00004651"/>
    </source>
</evidence>
<dbReference type="InterPro" id="IPR039421">
    <property type="entry name" value="Type_1_exporter"/>
</dbReference>
<reference evidence="11 12" key="1">
    <citation type="submission" date="2019-10" db="EMBL/GenBank/DDBJ databases">
        <title>Corynebacterium sp novel species isolated from the respiratory tract of Marmot.</title>
        <authorList>
            <person name="Zhang G."/>
        </authorList>
    </citation>
    <scope>NUCLEOTIDE SEQUENCE [LARGE SCALE GENOMIC DNA]</scope>
    <source>
        <strain evidence="11 12">336</strain>
    </source>
</reference>
<dbReference type="Pfam" id="PF00005">
    <property type="entry name" value="ABC_tran"/>
    <property type="match status" value="2"/>
</dbReference>
<comment type="subcellular location">
    <subcellularLocation>
        <location evidence="1">Cell membrane</location>
        <topology evidence="1">Multi-pass membrane protein</topology>
    </subcellularLocation>
</comment>
<feature type="domain" description="ABC transporter" evidence="9">
    <location>
        <begin position="901"/>
        <end position="1139"/>
    </location>
</feature>
<dbReference type="Gene3D" id="3.40.50.300">
    <property type="entry name" value="P-loop containing nucleotide triphosphate hydrolases"/>
    <property type="match status" value="2"/>
</dbReference>
<evidence type="ECO:0000256" key="2">
    <source>
        <dbReference type="ARBA" id="ARBA00022692"/>
    </source>
</evidence>
<feature type="transmembrane region" description="Helical" evidence="8">
    <location>
        <begin position="623"/>
        <end position="648"/>
    </location>
</feature>
<keyword evidence="3" id="KW-0547">Nucleotide-binding</keyword>
<dbReference type="PROSITE" id="PS50893">
    <property type="entry name" value="ABC_TRANSPORTER_2"/>
    <property type="match status" value="2"/>
</dbReference>
<dbReference type="PANTHER" id="PTHR43394">
    <property type="entry name" value="ATP-DEPENDENT PERMEASE MDL1, MITOCHONDRIAL"/>
    <property type="match status" value="1"/>
</dbReference>
<dbReference type="InterPro" id="IPR003593">
    <property type="entry name" value="AAA+_ATPase"/>
</dbReference>
<dbReference type="RefSeq" id="WP_151843959.1">
    <property type="nucleotide sequence ID" value="NZ_WBZJ01000001.1"/>
</dbReference>
<dbReference type="InterPro" id="IPR027417">
    <property type="entry name" value="P-loop_NTPase"/>
</dbReference>
<comment type="caution">
    <text evidence="11">The sequence shown here is derived from an EMBL/GenBank/DDBJ whole genome shotgun (WGS) entry which is preliminary data.</text>
</comment>
<feature type="transmembrane region" description="Helical" evidence="8">
    <location>
        <begin position="132"/>
        <end position="160"/>
    </location>
</feature>
<dbReference type="Proteomes" id="UP000436181">
    <property type="component" value="Unassembled WGS sequence"/>
</dbReference>
<evidence type="ECO:0000313" key="11">
    <source>
        <dbReference type="EMBL" id="KAB3523188.1"/>
    </source>
</evidence>
<feature type="transmembrane region" description="Helical" evidence="8">
    <location>
        <begin position="810"/>
        <end position="829"/>
    </location>
</feature>
<feature type="transmembrane region" description="Helical" evidence="8">
    <location>
        <begin position="835"/>
        <end position="854"/>
    </location>
</feature>
<feature type="domain" description="ABC transmembrane type-1" evidence="10">
    <location>
        <begin position="588"/>
        <end position="866"/>
    </location>
</feature>
<feature type="transmembrane region" description="Helical" evidence="8">
    <location>
        <begin position="727"/>
        <end position="745"/>
    </location>
</feature>
<evidence type="ECO:0000256" key="8">
    <source>
        <dbReference type="SAM" id="Phobius"/>
    </source>
</evidence>
<evidence type="ECO:0000259" key="10">
    <source>
        <dbReference type="PROSITE" id="PS50929"/>
    </source>
</evidence>
<feature type="transmembrane region" description="Helical" evidence="8">
    <location>
        <begin position="240"/>
        <end position="270"/>
    </location>
</feature>
<dbReference type="EMBL" id="WBZJ01000001">
    <property type="protein sequence ID" value="KAB3523188.1"/>
    <property type="molecule type" value="Genomic_DNA"/>
</dbReference>
<evidence type="ECO:0000256" key="6">
    <source>
        <dbReference type="ARBA" id="ARBA00023136"/>
    </source>
</evidence>
<keyword evidence="5 8" id="KW-1133">Transmembrane helix</keyword>
<feature type="domain" description="ABC transporter" evidence="9">
    <location>
        <begin position="312"/>
        <end position="547"/>
    </location>
</feature>
<sequence>MLAVLRRFAPRNRWTLASIVVFTVLLPFVDVALPLLMGASLDGSHAAIPLLIGAALARFALQASRRFLSGVFSFHTQHRIRSQLFRAVHSVDEQRAASSGTGHVVSRSISDLNAIQVTTAMLPLLLNSVVELTLITVVVLWISPPIALLILIFAPLLIWIGKHSRMDLYQPTARVREQAATVATHVEQTVTGIQVVKSFAQEGRHATRYDRLTRALLSLNVHLAAINARFQPALTAVPNVALVATIAVGGWLALHGVISLGEFLSVATYITMLSRLARQCASMVVNLHTTQASVDRVLEVIDAPPRPTGSIVPSEALSITGTVDLGHARVPINIPAGSTTIVRGSVASGKTRLAHALAGLNSQTASTLNTQFGPLLDIREDHRPVIVMDEPFLFSASIRDNILLGLPHDPCTIDQEIRRATDIACATDFIDELGGLDTIVGERGVTLSGGQRQRIAIARAVLRRPSMIIFDDATSALDHSTEETILSRLSSATEQNQVTVVAISHRADGGFRHPDQFLDLPSVPGGDTSEATRASDKRASSATAEQCAEDPEVPRWIQTMGVPHLPGRDSTGPVPMRTLLGLAPGFIVAVALTLLATALADISLPTFIRHALDTGVQHQQEQVLWITAAAALAMVAFSWIAAIANTLLTSITGEKLLFALRQRMFTHLTRMDLLWFHRQASGRIMTRLTTDIDTLSTFLQSGLSQAIVSTTMLLGIFGMLLATDATLSAAVAAFLPLIIGITIIFRRVSRRLYTRARNQISHVNAIFQEALMGLTTSQAYHYGPALQNTLEEQSRDYVTRRTRSQAAVSLYFPTLNTITYIAQATVLAVGASHNVSPGTLVAFSLYLSLFFSPIQQLSHVFDSYQQARVSWTRINSFLAEQPAIVSGSDPLPDLGGHPPTIRFNGVTFDYPRSDAGSASDIPLIDIDHEFRGTTAIVGHTGAGKSTIIRMVNRLIDPTHGTITVNGCNLRNISLGQWRTHVGTVPQEPHLFVGSVRSNIAFGQHDATHTDIMNAIRRINGEHILATIPGGLDGYVGEGGRGLSAGQKHIIALARAELLTPAIMLLDEATALIEDSEEQQIVDAITRASTGRTTIIIAHRLRTAARADTILVMDHGRIVEQGSHHQLLSRGGQYKRLWDAAHATPDK</sequence>
<feature type="transmembrane region" description="Helical" evidence="8">
    <location>
        <begin position="14"/>
        <end position="37"/>
    </location>
</feature>
<feature type="transmembrane region" description="Helical" evidence="8">
    <location>
        <begin position="702"/>
        <end position="721"/>
    </location>
</feature>
<dbReference type="GO" id="GO:0005524">
    <property type="term" value="F:ATP binding"/>
    <property type="evidence" value="ECO:0007669"/>
    <property type="project" value="UniProtKB-KW"/>
</dbReference>
<dbReference type="PROSITE" id="PS50929">
    <property type="entry name" value="ABC_TM1F"/>
    <property type="match status" value="2"/>
</dbReference>
<name>A0ABQ6VHD7_9CORY</name>
<proteinExistence type="predicted"/>
<feature type="transmembrane region" description="Helical" evidence="8">
    <location>
        <begin position="43"/>
        <end position="61"/>
    </location>
</feature>
<dbReference type="InterPro" id="IPR003439">
    <property type="entry name" value="ABC_transporter-like_ATP-bd"/>
</dbReference>
<dbReference type="Gene3D" id="1.20.1560.10">
    <property type="entry name" value="ABC transporter type 1, transmembrane domain"/>
    <property type="match status" value="2"/>
</dbReference>
<dbReference type="CDD" id="cd18546">
    <property type="entry name" value="ABC_6TM_Rv0194_D2_like"/>
    <property type="match status" value="1"/>
</dbReference>
<dbReference type="InterPro" id="IPR036640">
    <property type="entry name" value="ABC1_TM_sf"/>
</dbReference>
<evidence type="ECO:0000256" key="3">
    <source>
        <dbReference type="ARBA" id="ARBA00022741"/>
    </source>
</evidence>
<keyword evidence="6 8" id="KW-0472">Membrane</keyword>
<evidence type="ECO:0000256" key="7">
    <source>
        <dbReference type="SAM" id="MobiDB-lite"/>
    </source>
</evidence>
<feature type="region of interest" description="Disordered" evidence="7">
    <location>
        <begin position="514"/>
        <end position="549"/>
    </location>
</feature>
<dbReference type="PROSITE" id="PS00211">
    <property type="entry name" value="ABC_TRANSPORTER_1"/>
    <property type="match status" value="1"/>
</dbReference>
<dbReference type="PANTHER" id="PTHR43394:SF1">
    <property type="entry name" value="ATP-BINDING CASSETTE SUB-FAMILY B MEMBER 10, MITOCHONDRIAL"/>
    <property type="match status" value="1"/>
</dbReference>
<dbReference type="SUPFAM" id="SSF90123">
    <property type="entry name" value="ABC transporter transmembrane region"/>
    <property type="match status" value="2"/>
</dbReference>
<evidence type="ECO:0000259" key="9">
    <source>
        <dbReference type="PROSITE" id="PS50893"/>
    </source>
</evidence>
<feature type="transmembrane region" description="Helical" evidence="8">
    <location>
        <begin position="578"/>
        <end position="603"/>
    </location>
</feature>
<keyword evidence="12" id="KW-1185">Reference proteome</keyword>
<dbReference type="InterPro" id="IPR017871">
    <property type="entry name" value="ABC_transporter-like_CS"/>
</dbReference>